<dbReference type="InterPro" id="IPR044432">
    <property type="entry name" value="Set10/Efm1_SET"/>
</dbReference>
<keyword evidence="1" id="KW-0489">Methyltransferase</keyword>
<dbReference type="InterPro" id="IPR046341">
    <property type="entry name" value="SET_dom_sf"/>
</dbReference>
<dbReference type="InterPro" id="IPR036464">
    <property type="entry name" value="Rubisco_LSMT_subst-bd_sf"/>
</dbReference>
<dbReference type="SUPFAM" id="SSF82199">
    <property type="entry name" value="SET domain"/>
    <property type="match status" value="1"/>
</dbReference>
<dbReference type="Proteomes" id="UP000789342">
    <property type="component" value="Unassembled WGS sequence"/>
</dbReference>
<comment type="caution">
    <text evidence="4">The sequence shown here is derived from an EMBL/GenBank/DDBJ whole genome shotgun (WGS) entry which is preliminary data.</text>
</comment>
<reference evidence="4" key="1">
    <citation type="submission" date="2021-06" db="EMBL/GenBank/DDBJ databases">
        <authorList>
            <person name="Kallberg Y."/>
            <person name="Tangrot J."/>
            <person name="Rosling A."/>
        </authorList>
    </citation>
    <scope>NUCLEOTIDE SEQUENCE</scope>
    <source>
        <strain evidence="4">CL551</strain>
    </source>
</reference>
<dbReference type="Gene3D" id="3.90.1420.10">
    <property type="entry name" value="Rubisco LSMT, substrate-binding domain"/>
    <property type="match status" value="1"/>
</dbReference>
<dbReference type="GO" id="GO:0016279">
    <property type="term" value="F:protein-lysine N-methyltransferase activity"/>
    <property type="evidence" value="ECO:0007669"/>
    <property type="project" value="InterPro"/>
</dbReference>
<proteinExistence type="predicted"/>
<keyword evidence="5" id="KW-1185">Reference proteome</keyword>
<dbReference type="SUPFAM" id="SSF81822">
    <property type="entry name" value="RuBisCo LSMT C-terminal, substrate-binding domain"/>
    <property type="match status" value="1"/>
</dbReference>
<dbReference type="OrthoDB" id="42889at2759"/>
<name>A0A9N8WKX7_9GLOM</name>
<dbReference type="GO" id="GO:0005634">
    <property type="term" value="C:nucleus"/>
    <property type="evidence" value="ECO:0007669"/>
    <property type="project" value="TreeGrafter"/>
</dbReference>
<dbReference type="InterPro" id="IPR050600">
    <property type="entry name" value="SETD3_SETD6_MTase"/>
</dbReference>
<evidence type="ECO:0000256" key="2">
    <source>
        <dbReference type="ARBA" id="ARBA00022679"/>
    </source>
</evidence>
<gene>
    <name evidence="4" type="ORF">AMORRO_LOCUS2871</name>
</gene>
<dbReference type="Gene3D" id="3.90.1410.10">
    <property type="entry name" value="set domain protein methyltransferase, domain 1"/>
    <property type="match status" value="1"/>
</dbReference>
<evidence type="ECO:0000256" key="3">
    <source>
        <dbReference type="ARBA" id="ARBA00022691"/>
    </source>
</evidence>
<organism evidence="4 5">
    <name type="scientific">Acaulospora morrowiae</name>
    <dbReference type="NCBI Taxonomy" id="94023"/>
    <lineage>
        <taxon>Eukaryota</taxon>
        <taxon>Fungi</taxon>
        <taxon>Fungi incertae sedis</taxon>
        <taxon>Mucoromycota</taxon>
        <taxon>Glomeromycotina</taxon>
        <taxon>Glomeromycetes</taxon>
        <taxon>Diversisporales</taxon>
        <taxon>Acaulosporaceae</taxon>
        <taxon>Acaulospora</taxon>
    </lineage>
</organism>
<dbReference type="EMBL" id="CAJVPV010001303">
    <property type="protein sequence ID" value="CAG8493033.1"/>
    <property type="molecule type" value="Genomic_DNA"/>
</dbReference>
<evidence type="ECO:0000256" key="1">
    <source>
        <dbReference type="ARBA" id="ARBA00022603"/>
    </source>
</evidence>
<dbReference type="PANTHER" id="PTHR13271:SF147">
    <property type="entry name" value="PROTEIN-LYSINE N-METHYLTRANSFERASE EFM1-RELATED"/>
    <property type="match status" value="1"/>
</dbReference>
<protein>
    <submittedName>
        <fullName evidence="4">16449_t:CDS:1</fullName>
    </submittedName>
</protein>
<accession>A0A9N8WKX7</accession>
<keyword evidence="2" id="KW-0808">Transferase</keyword>
<dbReference type="AlphaFoldDB" id="A0A9N8WKX7"/>
<keyword evidence="3" id="KW-0949">S-adenosyl-L-methionine</keyword>
<dbReference type="CDD" id="cd19180">
    <property type="entry name" value="SET_SpSET10-like"/>
    <property type="match status" value="1"/>
</dbReference>
<dbReference type="GO" id="GO:0032259">
    <property type="term" value="P:methylation"/>
    <property type="evidence" value="ECO:0007669"/>
    <property type="project" value="UniProtKB-KW"/>
</dbReference>
<dbReference type="PANTHER" id="PTHR13271">
    <property type="entry name" value="UNCHARACTERIZED PUTATIVE METHYLTRANSFERASE"/>
    <property type="match status" value="1"/>
</dbReference>
<evidence type="ECO:0000313" key="4">
    <source>
        <dbReference type="EMBL" id="CAG8493033.1"/>
    </source>
</evidence>
<sequence>MVLVHFVQEPSFYHFSNLMDFDNTTKEYVRWLKENCATFSKVRFHGGSTYAISKILPNESFAIIPFRLAITHKTAKNHLPYLSSLSCRAALAIFLVHERLKDSDSFYHPYVNVLPKFIPTPLSYNDREMEWLRGTNLDGGTKDRKGLLKREYEQILSAIEDEGFRSKLTWDLYLWACNVISSRCFPNKLIDPDGEEQNEALFPLADSFNHRPRQRVTWKVQDGNSLHLITEDEIEIGEQIFNNYGTKSNEELLIGYGFCIPDNPDDWVAIKVNFTQDPLRDQKLAVLSQLGLTELTHFIRKDSIPSNLFAQLRILAMNSEEIKIFQKATVKIPVEDEIFDVTRSESNLMSGDPEIFGYRCEIAMLEIFSSFLRKKLELIIDRDDEFWDREKEEGLSVEGLDKLRNTKIYIDGQKEILKSTLETLAFREIGVLESACQNYRDERISFSFASNHVILNYQNLREPSDAYLDGNSDLFVTKMKSLESVMITVRQVMLDDEFSKAMREIFDEESLMEEEDVVLMLYLICEGERVTRNKKSKWKFFMEVVKEYKDISISQDEEKIQEISELYNDLNSLISSSPRCSKIFTESMFNVNRLIWATSIFERCCVNYFDQDGKASVGILPFVIKNEV</sequence>
<evidence type="ECO:0000313" key="5">
    <source>
        <dbReference type="Proteomes" id="UP000789342"/>
    </source>
</evidence>